<proteinExistence type="predicted"/>
<dbReference type="GO" id="GO:0012505">
    <property type="term" value="C:endomembrane system"/>
    <property type="evidence" value="ECO:0007669"/>
    <property type="project" value="UniProtKB-SubCell"/>
</dbReference>
<dbReference type="EMBL" id="LN681225">
    <property type="protein sequence ID" value="CEK11496.1"/>
    <property type="molecule type" value="Genomic_DNA"/>
</dbReference>
<dbReference type="AlphaFoldDB" id="A0A0A8UVG1"/>
<name>A0A0A8UVG1_LEGHA</name>
<evidence type="ECO:0000256" key="2">
    <source>
        <dbReference type="ARBA" id="ARBA00022692"/>
    </source>
</evidence>
<comment type="subcellular location">
    <subcellularLocation>
        <location evidence="1">Endomembrane system</location>
        <topology evidence="1">Multi-pass membrane protein</topology>
    </subcellularLocation>
    <subcellularLocation>
        <location evidence="5">Membrane</location>
        <topology evidence="5">Multi-pass membrane protein</topology>
    </subcellularLocation>
</comment>
<keyword evidence="3 6" id="KW-1133">Transmembrane helix</keyword>
<feature type="transmembrane region" description="Helical" evidence="6">
    <location>
        <begin position="36"/>
        <end position="57"/>
    </location>
</feature>
<dbReference type="KEGG" id="lha:LHA_2485"/>
<dbReference type="GO" id="GO:0016020">
    <property type="term" value="C:membrane"/>
    <property type="evidence" value="ECO:0007669"/>
    <property type="project" value="UniProtKB-SubCell"/>
</dbReference>
<keyword evidence="4 6" id="KW-0472">Membrane</keyword>
<feature type="transmembrane region" description="Helical" evidence="6">
    <location>
        <begin position="6"/>
        <end position="24"/>
    </location>
</feature>
<dbReference type="GO" id="GO:0008137">
    <property type="term" value="F:NADH dehydrogenase (ubiquinone) activity"/>
    <property type="evidence" value="ECO:0007669"/>
    <property type="project" value="InterPro"/>
</dbReference>
<dbReference type="Pfam" id="PF00361">
    <property type="entry name" value="Proton_antipo_M"/>
    <property type="match status" value="1"/>
</dbReference>
<evidence type="ECO:0000313" key="8">
    <source>
        <dbReference type="EMBL" id="CEK11496.1"/>
    </source>
</evidence>
<feature type="transmembrane region" description="Helical" evidence="6">
    <location>
        <begin position="195"/>
        <end position="217"/>
    </location>
</feature>
<dbReference type="PRINTS" id="PR01434">
    <property type="entry name" value="NADHDHGNASE5"/>
</dbReference>
<dbReference type="STRING" id="449.LHA_2485"/>
<dbReference type="GO" id="GO:0015990">
    <property type="term" value="P:electron transport coupled proton transport"/>
    <property type="evidence" value="ECO:0007669"/>
    <property type="project" value="TreeGrafter"/>
</dbReference>
<organism evidence="8 9">
    <name type="scientific">Legionella hackeliae</name>
    <dbReference type="NCBI Taxonomy" id="449"/>
    <lineage>
        <taxon>Bacteria</taxon>
        <taxon>Pseudomonadati</taxon>
        <taxon>Pseudomonadota</taxon>
        <taxon>Gammaproteobacteria</taxon>
        <taxon>Legionellales</taxon>
        <taxon>Legionellaceae</taxon>
        <taxon>Legionella</taxon>
    </lineage>
</organism>
<dbReference type="InterPro" id="IPR001750">
    <property type="entry name" value="ND/Mrp_TM"/>
</dbReference>
<dbReference type="PANTHER" id="PTHR42829">
    <property type="entry name" value="NADH-UBIQUINONE OXIDOREDUCTASE CHAIN 5"/>
    <property type="match status" value="1"/>
</dbReference>
<dbReference type="HOGENOM" id="CLU_007100_11_2_6"/>
<accession>A0A0A8UVG1</accession>
<dbReference type="PATRIC" id="fig|449.7.peg.1130"/>
<reference evidence="9" key="1">
    <citation type="submission" date="2014-09" db="EMBL/GenBank/DDBJ databases">
        <authorList>
            <person name="Gomez-Valero L."/>
        </authorList>
    </citation>
    <scope>NUCLEOTIDE SEQUENCE [LARGE SCALE GENOMIC DNA]</scope>
    <source>
        <strain evidence="9">ATCC35250</strain>
    </source>
</reference>
<dbReference type="GO" id="GO:0003954">
    <property type="term" value="F:NADH dehydrogenase activity"/>
    <property type="evidence" value="ECO:0007669"/>
    <property type="project" value="TreeGrafter"/>
</dbReference>
<feature type="domain" description="NADH:quinone oxidoreductase/Mrp antiporter transmembrane" evidence="7">
    <location>
        <begin position="119"/>
        <end position="341"/>
    </location>
</feature>
<feature type="transmembrane region" description="Helical" evidence="6">
    <location>
        <begin position="123"/>
        <end position="141"/>
    </location>
</feature>
<feature type="transmembrane region" description="Helical" evidence="6">
    <location>
        <begin position="257"/>
        <end position="276"/>
    </location>
</feature>
<evidence type="ECO:0000256" key="3">
    <source>
        <dbReference type="ARBA" id="ARBA00022989"/>
    </source>
</evidence>
<feature type="transmembrane region" description="Helical" evidence="6">
    <location>
        <begin position="153"/>
        <end position="175"/>
    </location>
</feature>
<dbReference type="OrthoDB" id="9768329at2"/>
<feature type="transmembrane region" description="Helical" evidence="6">
    <location>
        <begin position="343"/>
        <end position="364"/>
    </location>
</feature>
<evidence type="ECO:0000313" key="9">
    <source>
        <dbReference type="Proteomes" id="UP000032803"/>
    </source>
</evidence>
<keyword evidence="9" id="KW-1185">Reference proteome</keyword>
<dbReference type="Proteomes" id="UP000032803">
    <property type="component" value="Chromosome I"/>
</dbReference>
<feature type="transmembrane region" description="Helical" evidence="6">
    <location>
        <begin position="404"/>
        <end position="425"/>
    </location>
</feature>
<dbReference type="InterPro" id="IPR003945">
    <property type="entry name" value="NU5C-like"/>
</dbReference>
<feature type="transmembrane region" description="Helical" evidence="6">
    <location>
        <begin position="229"/>
        <end position="251"/>
    </location>
</feature>
<keyword evidence="2 5" id="KW-0812">Transmembrane</keyword>
<evidence type="ECO:0000259" key="7">
    <source>
        <dbReference type="Pfam" id="PF00361"/>
    </source>
</evidence>
<gene>
    <name evidence="8" type="ORF">LHA_2485</name>
</gene>
<feature type="transmembrane region" description="Helical" evidence="6">
    <location>
        <begin position="69"/>
        <end position="89"/>
    </location>
</feature>
<feature type="transmembrane region" description="Helical" evidence="6">
    <location>
        <begin position="370"/>
        <end position="392"/>
    </location>
</feature>
<sequence length="499" mass="55164">MISVNLIHLLGVFPALSLLINIIAGEKSRFLSAKLASYFMGIGFIAGFFILFFSQLIDKNANLPNYTNAGIVVCTLIYFISFIVHRYSIRFMDGDALYKQYFFNLSAITLSTILFTLTDNLIIFWFSWTFSSFLLVLLMIHKKRWIAAMNSGVLALKNLLASSMILLFAIVFLVHKTHITSIQSLIHESSQIPSLTLLFFSLSIVASALIQSALWPFHRWLLSSLNSPTPVSALMHAGLISGGGILILKFAPLLSDSVLNLLFILGVISALLGTFWKLIQHDIKRMLACSTLSQMGFMMMQCGLGLYSSALAHLCWHGLFKAHLFLGSGSAIEQQKSKAITGFPVRSLLISILGGAISMMIFALSSNKVFALLSPSSVLLMFAFFTGAQLNLSLINDKPNLNRVLLSFSAGIIAGLSYGLSIHLIESLVPDLGSFAIPKLTLVHLIPIFIFVSLWMSINLGLLSRISNTKFWSHCYMTMLNSSQPHPNTVTASRNLYFY</sequence>
<keyword evidence="8" id="KW-0830">Ubiquinone</keyword>
<protein>
    <submittedName>
        <fullName evidence="8">Putative NADH-ubiquinone oxidoreductase chain 5</fullName>
    </submittedName>
</protein>
<feature type="transmembrane region" description="Helical" evidence="6">
    <location>
        <begin position="101"/>
        <end position="117"/>
    </location>
</feature>
<dbReference type="GO" id="GO:0042773">
    <property type="term" value="P:ATP synthesis coupled electron transport"/>
    <property type="evidence" value="ECO:0007669"/>
    <property type="project" value="InterPro"/>
</dbReference>
<evidence type="ECO:0000256" key="5">
    <source>
        <dbReference type="RuleBase" id="RU000320"/>
    </source>
</evidence>
<evidence type="ECO:0000256" key="6">
    <source>
        <dbReference type="SAM" id="Phobius"/>
    </source>
</evidence>
<evidence type="ECO:0000256" key="1">
    <source>
        <dbReference type="ARBA" id="ARBA00004127"/>
    </source>
</evidence>
<dbReference type="RefSeq" id="WP_045106688.1">
    <property type="nucleotide sequence ID" value="NZ_LN681225.1"/>
</dbReference>
<feature type="transmembrane region" description="Helical" evidence="6">
    <location>
        <begin position="445"/>
        <end position="463"/>
    </location>
</feature>
<evidence type="ECO:0000256" key="4">
    <source>
        <dbReference type="ARBA" id="ARBA00023136"/>
    </source>
</evidence>
<dbReference type="PANTHER" id="PTHR42829:SF1">
    <property type="entry name" value="INORGANIC CARBON TRANSPORTER SUBUNIT DABB-RELATED"/>
    <property type="match status" value="1"/>
</dbReference>